<protein>
    <recommendedName>
        <fullName evidence="7 8">Adenine deaminase</fullName>
        <shortName evidence="8">Adenase</shortName>
        <shortName evidence="8">Adenine aminase</shortName>
        <ecNumber evidence="3 8">3.5.4.2</ecNumber>
    </recommendedName>
</protein>
<dbReference type="InterPro" id="IPR011059">
    <property type="entry name" value="Metal-dep_hydrolase_composite"/>
</dbReference>
<dbReference type="CDD" id="cd01295">
    <property type="entry name" value="AdeC"/>
    <property type="match status" value="1"/>
</dbReference>
<evidence type="ECO:0000259" key="9">
    <source>
        <dbReference type="Pfam" id="PF01979"/>
    </source>
</evidence>
<dbReference type="Gene3D" id="3.20.20.140">
    <property type="entry name" value="Metal-dependent hydrolases"/>
    <property type="match status" value="1"/>
</dbReference>
<evidence type="ECO:0000256" key="1">
    <source>
        <dbReference type="ARBA" id="ARBA00001936"/>
    </source>
</evidence>
<name>A0A1S2LZH9_9BACI</name>
<dbReference type="InterPro" id="IPR026912">
    <property type="entry name" value="Adenine_deam_C"/>
</dbReference>
<comment type="cofactor">
    <cofactor evidence="1 8">
        <name>Mn(2+)</name>
        <dbReference type="ChEBI" id="CHEBI:29035"/>
    </cofactor>
</comment>
<evidence type="ECO:0000256" key="4">
    <source>
        <dbReference type="ARBA" id="ARBA00022801"/>
    </source>
</evidence>
<evidence type="ECO:0000256" key="7">
    <source>
        <dbReference type="ARBA" id="ARBA00069718"/>
    </source>
</evidence>
<comment type="similarity">
    <text evidence="2 8">Belongs to the metallo-dependent hydrolases superfamily. Adenine deaminase family.</text>
</comment>
<keyword evidence="5 8" id="KW-0464">Manganese</keyword>
<dbReference type="HAMAP" id="MF_01518">
    <property type="entry name" value="Adenine_deamin"/>
    <property type="match status" value="1"/>
</dbReference>
<dbReference type="GO" id="GO:0000034">
    <property type="term" value="F:adenine deaminase activity"/>
    <property type="evidence" value="ECO:0007669"/>
    <property type="project" value="UniProtKB-UniRule"/>
</dbReference>
<dbReference type="Pfam" id="PF01979">
    <property type="entry name" value="Amidohydro_1"/>
    <property type="match status" value="1"/>
</dbReference>
<keyword evidence="4 8" id="KW-0378">Hydrolase</keyword>
<feature type="domain" description="Amidohydrolase-related" evidence="9">
    <location>
        <begin position="68"/>
        <end position="351"/>
    </location>
</feature>
<dbReference type="PANTHER" id="PTHR11113:SF2">
    <property type="entry name" value="ADENINE DEAMINASE"/>
    <property type="match status" value="1"/>
</dbReference>
<evidence type="ECO:0000313" key="12">
    <source>
        <dbReference type="Proteomes" id="UP000179524"/>
    </source>
</evidence>
<evidence type="ECO:0000256" key="6">
    <source>
        <dbReference type="ARBA" id="ARBA00047720"/>
    </source>
</evidence>
<dbReference type="InterPro" id="IPR006679">
    <property type="entry name" value="Adenine_deam"/>
</dbReference>
<dbReference type="Gene3D" id="2.30.40.10">
    <property type="entry name" value="Urease, subunit C, domain 1"/>
    <property type="match status" value="1"/>
</dbReference>
<organism evidence="11 12">
    <name type="scientific">Anaerobacillus alkalilacustris</name>
    <dbReference type="NCBI Taxonomy" id="393763"/>
    <lineage>
        <taxon>Bacteria</taxon>
        <taxon>Bacillati</taxon>
        <taxon>Bacillota</taxon>
        <taxon>Bacilli</taxon>
        <taxon>Bacillales</taxon>
        <taxon>Bacillaceae</taxon>
        <taxon>Anaerobacillus</taxon>
    </lineage>
</organism>
<dbReference type="SUPFAM" id="SSF51338">
    <property type="entry name" value="Composite domain of metallo-dependent hydrolases"/>
    <property type="match status" value="1"/>
</dbReference>
<dbReference type="Proteomes" id="UP000179524">
    <property type="component" value="Unassembled WGS sequence"/>
</dbReference>
<evidence type="ECO:0000259" key="10">
    <source>
        <dbReference type="Pfam" id="PF13382"/>
    </source>
</evidence>
<comment type="catalytic activity">
    <reaction evidence="6 8">
        <text>adenine + H2O + H(+) = hypoxanthine + NH4(+)</text>
        <dbReference type="Rhea" id="RHEA:23688"/>
        <dbReference type="ChEBI" id="CHEBI:15377"/>
        <dbReference type="ChEBI" id="CHEBI:15378"/>
        <dbReference type="ChEBI" id="CHEBI:16708"/>
        <dbReference type="ChEBI" id="CHEBI:17368"/>
        <dbReference type="ChEBI" id="CHEBI:28938"/>
        <dbReference type="EC" id="3.5.4.2"/>
    </reaction>
</comment>
<dbReference type="SUPFAM" id="SSF51556">
    <property type="entry name" value="Metallo-dependent hydrolases"/>
    <property type="match status" value="1"/>
</dbReference>
<accession>A0A1S2LZH9</accession>
<dbReference type="Pfam" id="PF13382">
    <property type="entry name" value="Adenine_deam_C"/>
    <property type="match status" value="1"/>
</dbReference>
<feature type="domain" description="Adenine deaminase C-terminal" evidence="10">
    <location>
        <begin position="404"/>
        <end position="573"/>
    </location>
</feature>
<comment type="caution">
    <text evidence="11">The sequence shown here is derived from an EMBL/GenBank/DDBJ whole genome shotgun (WGS) entry which is preliminary data.</text>
</comment>
<keyword evidence="12" id="KW-1185">Reference proteome</keyword>
<evidence type="ECO:0000256" key="5">
    <source>
        <dbReference type="ARBA" id="ARBA00023211"/>
    </source>
</evidence>
<dbReference type="InterPro" id="IPR006680">
    <property type="entry name" value="Amidohydro-rel"/>
</dbReference>
<dbReference type="EMBL" id="MLQR01000001">
    <property type="protein sequence ID" value="OIJ17630.1"/>
    <property type="molecule type" value="Genomic_DNA"/>
</dbReference>
<dbReference type="PANTHER" id="PTHR11113">
    <property type="entry name" value="N-ACETYLGLUCOSAMINE-6-PHOSPHATE DEACETYLASE"/>
    <property type="match status" value="1"/>
</dbReference>
<dbReference type="FunFam" id="3.20.20.140:FF:000016">
    <property type="entry name" value="Adenine deaminase"/>
    <property type="match status" value="1"/>
</dbReference>
<dbReference type="RefSeq" id="WP_071308354.1">
    <property type="nucleotide sequence ID" value="NZ_MLQR01000001.1"/>
</dbReference>
<dbReference type="InterPro" id="IPR032466">
    <property type="entry name" value="Metal_Hydrolase"/>
</dbReference>
<evidence type="ECO:0000256" key="2">
    <source>
        <dbReference type="ARBA" id="ARBA00006773"/>
    </source>
</evidence>
<evidence type="ECO:0000256" key="8">
    <source>
        <dbReference type="HAMAP-Rule" id="MF_01518"/>
    </source>
</evidence>
<sequence length="578" mass="63064">MKPTKEQLKKRIAVASHKELADLVIKNGKIIDVFNLDAFISDIAIVDGVIAGIGKYNGHKEIDAKGRYIAPGFIDGHVHIESSMVTPSEFSKVVLPHGITSVITDPHEIANVLGSDGISFMLDNSEDLKLDVNVMLPSCVPATPFENAGAKLMAKDLEPFFSHQRVLGLAEVMDYPAVMNNDDHMLDKLITTSQYTDKIDGHAAGLNTDGINVYCAAGIRTDHECVTKEEAKERLRRGMYVLIRQGSAAKNLPELIKVVNERNSRRCLFCTDDKHLDELISEGSIDHNIRLAINLGLDPLIAIQMGSLNVAECFGLTTKGAIAPGFDADLIILEDLEALKIEKVYKSGQLVAENGQVVHDTTNAQGPSKTLTNSVNLPDMTIQDLQIPIKNNQKANVIGIIPNQIITKKLIEEVDTMDGNFVPSIEKDLLKLVVIERHKKTGNIGLGIVKGLKLIKGAIASTVAHDSHNLVATGTNDRDILVAINAIQKMNGGLVIVENEKVVSSISLPIAGLISTKDYITVNQELHELHDALNKVRSSDEFNLFLTLSFLCLPVIPELKLTDLGLFDVNTFEHIDVS</sequence>
<evidence type="ECO:0000256" key="3">
    <source>
        <dbReference type="ARBA" id="ARBA00012782"/>
    </source>
</evidence>
<dbReference type="OrthoDB" id="9775607at2"/>
<dbReference type="EC" id="3.5.4.2" evidence="3 8"/>
<dbReference type="NCBIfam" id="TIGR01178">
    <property type="entry name" value="ade"/>
    <property type="match status" value="1"/>
</dbReference>
<dbReference type="GO" id="GO:0006146">
    <property type="term" value="P:adenine catabolic process"/>
    <property type="evidence" value="ECO:0007669"/>
    <property type="project" value="InterPro"/>
</dbReference>
<gene>
    <name evidence="8" type="primary">ade</name>
    <name evidence="11" type="ORF">BKP37_04050</name>
</gene>
<proteinExistence type="inferred from homology"/>
<evidence type="ECO:0000313" key="11">
    <source>
        <dbReference type="EMBL" id="OIJ17630.1"/>
    </source>
</evidence>
<reference evidence="11 12" key="1">
    <citation type="submission" date="2016-10" db="EMBL/GenBank/DDBJ databases">
        <title>Draft genome sequences of four alkaliphilic bacteria belonging to the Anaerobacillus genus.</title>
        <authorList>
            <person name="Bassil N.M."/>
            <person name="Lloyd J.R."/>
        </authorList>
    </citation>
    <scope>NUCLEOTIDE SEQUENCE [LARGE SCALE GENOMIC DNA]</scope>
    <source>
        <strain evidence="11 12">DSM 18345</strain>
    </source>
</reference>
<dbReference type="AlphaFoldDB" id="A0A1S2LZH9"/>